<feature type="transmembrane region" description="Helical" evidence="5">
    <location>
        <begin position="234"/>
        <end position="255"/>
    </location>
</feature>
<evidence type="ECO:0000313" key="7">
    <source>
        <dbReference type="WBParaSite" id="EEL_0000877401-mRNA-1"/>
    </source>
</evidence>
<feature type="transmembrane region" description="Helical" evidence="5">
    <location>
        <begin position="124"/>
        <end position="145"/>
    </location>
</feature>
<dbReference type="WBParaSite" id="EEL_0000877401-mRNA-1">
    <property type="protein sequence ID" value="EEL_0000877401-mRNA-1"/>
    <property type="gene ID" value="EEL_0000877401"/>
</dbReference>
<name>A0A0R3S249_9BILA</name>
<evidence type="ECO:0000256" key="3">
    <source>
        <dbReference type="ARBA" id="ARBA00022989"/>
    </source>
</evidence>
<proteinExistence type="predicted"/>
<keyword evidence="3 5" id="KW-1133">Transmembrane helix</keyword>
<sequence>MNEKIVKSYECENMLNSNRQMDSNIIQFAPIPTAPLVESREDSPYSIQVVRNPPPYSPPLPPHSEYAEPFLTRISRQANEKSRHLRRCDANIVFKVALFEGLIAAFMLAGGIWCLINSSEYCPYYSAIWTSAVFAVNALVGIAAAKRCTVNLFVAYLVLSLISLMLCAISGAVSASNWLLIGTYRHPKIDRNQAFCLIGEYDASRARYILTEMNRYDFRQCLSQLKIGVSINSIQFIIAIIEGSVLTFPYFIFIFKIII</sequence>
<dbReference type="InterPro" id="IPR007237">
    <property type="entry name" value="CD20-like"/>
</dbReference>
<evidence type="ECO:0000256" key="4">
    <source>
        <dbReference type="ARBA" id="ARBA00023136"/>
    </source>
</evidence>
<dbReference type="AlphaFoldDB" id="A0A0R3S249"/>
<accession>A0A0R3S249</accession>
<keyword evidence="2 5" id="KW-0812">Transmembrane</keyword>
<comment type="subcellular location">
    <subcellularLocation>
        <location evidence="1">Membrane</location>
        <topology evidence="1">Multi-pass membrane protein</topology>
    </subcellularLocation>
</comment>
<organism evidence="6 7">
    <name type="scientific">Elaeophora elaphi</name>
    <dbReference type="NCBI Taxonomy" id="1147741"/>
    <lineage>
        <taxon>Eukaryota</taxon>
        <taxon>Metazoa</taxon>
        <taxon>Ecdysozoa</taxon>
        <taxon>Nematoda</taxon>
        <taxon>Chromadorea</taxon>
        <taxon>Rhabditida</taxon>
        <taxon>Spirurina</taxon>
        <taxon>Spiruromorpha</taxon>
        <taxon>Filarioidea</taxon>
        <taxon>Onchocercidae</taxon>
        <taxon>Elaeophora</taxon>
    </lineage>
</organism>
<dbReference type="GO" id="GO:0016020">
    <property type="term" value="C:membrane"/>
    <property type="evidence" value="ECO:0007669"/>
    <property type="project" value="UniProtKB-SubCell"/>
</dbReference>
<dbReference type="Proteomes" id="UP000050640">
    <property type="component" value="Unplaced"/>
</dbReference>
<protein>
    <submittedName>
        <fullName evidence="7">MARVEL domain-containing protein</fullName>
    </submittedName>
</protein>
<dbReference type="Pfam" id="PF04103">
    <property type="entry name" value="CD20"/>
    <property type="match status" value="1"/>
</dbReference>
<evidence type="ECO:0000256" key="1">
    <source>
        <dbReference type="ARBA" id="ARBA00004141"/>
    </source>
</evidence>
<keyword evidence="6" id="KW-1185">Reference proteome</keyword>
<evidence type="ECO:0000256" key="2">
    <source>
        <dbReference type="ARBA" id="ARBA00022692"/>
    </source>
</evidence>
<feature type="transmembrane region" description="Helical" evidence="5">
    <location>
        <begin position="152"/>
        <end position="173"/>
    </location>
</feature>
<reference evidence="7" key="1">
    <citation type="submission" date="2017-02" db="UniProtKB">
        <authorList>
            <consortium name="WormBaseParasite"/>
        </authorList>
    </citation>
    <scope>IDENTIFICATION</scope>
</reference>
<keyword evidence="4 5" id="KW-0472">Membrane</keyword>
<evidence type="ECO:0000256" key="5">
    <source>
        <dbReference type="SAM" id="Phobius"/>
    </source>
</evidence>
<feature type="transmembrane region" description="Helical" evidence="5">
    <location>
        <begin position="92"/>
        <end position="118"/>
    </location>
</feature>
<evidence type="ECO:0000313" key="6">
    <source>
        <dbReference type="Proteomes" id="UP000050640"/>
    </source>
</evidence>